<dbReference type="InterPro" id="IPR051532">
    <property type="entry name" value="Ester_Hydrolysis_Enzymes"/>
</dbReference>
<dbReference type="Pfam" id="PF13472">
    <property type="entry name" value="Lipase_GDSL_2"/>
    <property type="match status" value="1"/>
</dbReference>
<dbReference type="InterPro" id="IPR036514">
    <property type="entry name" value="SGNH_hydro_sf"/>
</dbReference>
<proteinExistence type="predicted"/>
<sequence length="236" mass="26341">MKTSRWTGLMVCFLGLSIQALSQASSSSYLPEIKQELVKEWPKNRTINLVFHGHSVPAGYFKTPLVNTLGAYPYQVLKAIKEQYPLAVINIINTSIGGENAEKGATRFEQDVLSHRPDVIFIDYVLNDRGLGLERAKTAWEKMIQMAQSKGIKVILLSASPDQRVDILDTNSVLDQHGQQVHELARLHQLGFVDSYGLFRTQVKAGTPIGELMSQVNHPNEKGHALIAAEIVKYFK</sequence>
<dbReference type="AlphaFoldDB" id="A0A2S2DRJ5"/>
<evidence type="ECO:0000313" key="4">
    <source>
        <dbReference type="Proteomes" id="UP000245468"/>
    </source>
</evidence>
<dbReference type="PANTHER" id="PTHR30383">
    <property type="entry name" value="THIOESTERASE 1/PROTEASE 1/LYSOPHOSPHOLIPASE L1"/>
    <property type="match status" value="1"/>
</dbReference>
<feature type="domain" description="SGNH hydrolase-type esterase" evidence="2">
    <location>
        <begin position="52"/>
        <end position="226"/>
    </location>
</feature>
<evidence type="ECO:0000313" key="3">
    <source>
        <dbReference type="EMBL" id="AWL08014.1"/>
    </source>
</evidence>
<keyword evidence="4" id="KW-1185">Reference proteome</keyword>
<dbReference type="RefSeq" id="WP_109321793.1">
    <property type="nucleotide sequence ID" value="NZ_CP029346.1"/>
</dbReference>
<name>A0A2S2DRJ5_9BACT</name>
<dbReference type="InterPro" id="IPR013830">
    <property type="entry name" value="SGNH_hydro"/>
</dbReference>
<protein>
    <recommendedName>
        <fullName evidence="2">SGNH hydrolase-type esterase domain-containing protein</fullName>
    </recommendedName>
</protein>
<reference evidence="4" key="1">
    <citation type="submission" date="2018-05" db="EMBL/GenBank/DDBJ databases">
        <title>Pseudarcicella sp. HME7025 Genome sequencing and assembly.</title>
        <authorList>
            <person name="Kim H."/>
            <person name="Kang H."/>
            <person name="Joh K."/>
        </authorList>
    </citation>
    <scope>NUCLEOTIDE SEQUENCE [LARGE SCALE GENOMIC DNA]</scope>
    <source>
        <strain evidence="4">HME7025</strain>
    </source>
</reference>
<dbReference type="GO" id="GO:0004622">
    <property type="term" value="F:phosphatidylcholine lysophospholipase activity"/>
    <property type="evidence" value="ECO:0007669"/>
    <property type="project" value="TreeGrafter"/>
</dbReference>
<dbReference type="Gene3D" id="3.40.50.1110">
    <property type="entry name" value="SGNH hydrolase"/>
    <property type="match status" value="1"/>
</dbReference>
<evidence type="ECO:0000256" key="1">
    <source>
        <dbReference type="SAM" id="SignalP"/>
    </source>
</evidence>
<dbReference type="OrthoDB" id="9796689at2"/>
<dbReference type="EMBL" id="CP029346">
    <property type="protein sequence ID" value="AWL08014.1"/>
    <property type="molecule type" value="Genomic_DNA"/>
</dbReference>
<dbReference type="SUPFAM" id="SSF52266">
    <property type="entry name" value="SGNH hydrolase"/>
    <property type="match status" value="1"/>
</dbReference>
<organism evidence="3 4">
    <name type="scientific">Aquirufa nivalisilvae</name>
    <dbReference type="NCBI Taxonomy" id="2516557"/>
    <lineage>
        <taxon>Bacteria</taxon>
        <taxon>Pseudomonadati</taxon>
        <taxon>Bacteroidota</taxon>
        <taxon>Cytophagia</taxon>
        <taxon>Cytophagales</taxon>
        <taxon>Flectobacillaceae</taxon>
        <taxon>Aquirufa</taxon>
    </lineage>
</organism>
<dbReference type="Proteomes" id="UP000245468">
    <property type="component" value="Chromosome"/>
</dbReference>
<keyword evidence="1" id="KW-0732">Signal</keyword>
<gene>
    <name evidence="3" type="ORF">HME7025_00131</name>
</gene>
<feature type="chain" id="PRO_5015533662" description="SGNH hydrolase-type esterase domain-containing protein" evidence="1">
    <location>
        <begin position="25"/>
        <end position="236"/>
    </location>
</feature>
<accession>A0A2S2DRJ5</accession>
<dbReference type="PANTHER" id="PTHR30383:SF5">
    <property type="entry name" value="SGNH HYDROLASE-TYPE ESTERASE DOMAIN-CONTAINING PROTEIN"/>
    <property type="match status" value="1"/>
</dbReference>
<feature type="signal peptide" evidence="1">
    <location>
        <begin position="1"/>
        <end position="24"/>
    </location>
</feature>
<dbReference type="KEGG" id="psez:HME7025_00131"/>
<evidence type="ECO:0000259" key="2">
    <source>
        <dbReference type="Pfam" id="PF13472"/>
    </source>
</evidence>